<evidence type="ECO:0000313" key="1">
    <source>
        <dbReference type="EMBL" id="PAU93208.1"/>
    </source>
</evidence>
<dbReference type="Pfam" id="PF05635">
    <property type="entry name" value="23S_rRNA_IVP"/>
    <property type="match status" value="1"/>
</dbReference>
<dbReference type="SUPFAM" id="SSF158446">
    <property type="entry name" value="IVS-encoded protein-like"/>
    <property type="match status" value="1"/>
</dbReference>
<proteinExistence type="predicted"/>
<dbReference type="EMBL" id="NSKE01000009">
    <property type="protein sequence ID" value="PAU93208.1"/>
    <property type="molecule type" value="Genomic_DNA"/>
</dbReference>
<organism evidence="1 2">
    <name type="scientific">Fodinibius salipaludis</name>
    <dbReference type="NCBI Taxonomy" id="2032627"/>
    <lineage>
        <taxon>Bacteria</taxon>
        <taxon>Pseudomonadati</taxon>
        <taxon>Balneolota</taxon>
        <taxon>Balneolia</taxon>
        <taxon>Balneolales</taxon>
        <taxon>Balneolaceae</taxon>
        <taxon>Fodinibius</taxon>
    </lineage>
</organism>
<dbReference type="NCBIfam" id="TIGR02436">
    <property type="entry name" value="four helix bundle protein"/>
    <property type="match status" value="1"/>
</dbReference>
<dbReference type="Gene3D" id="1.20.1440.60">
    <property type="entry name" value="23S rRNA-intervening sequence"/>
    <property type="match status" value="1"/>
</dbReference>
<sequence>MASIEKFEDLDIWQLARQLVRDVYKLTRKKEFSKDYGLKDQIRRSSVSVMSNISEGFESRITKRFINYLGHSKGSCGETRSLSYVALDCNYITDSEFHTLFDRCTTISKKTKKLISYLEGYSSNDRVKDILVDYGT</sequence>
<keyword evidence="2" id="KW-1185">Reference proteome</keyword>
<dbReference type="InterPro" id="IPR012657">
    <property type="entry name" value="23S_rRNA-intervening_sequence"/>
</dbReference>
<dbReference type="AlphaFoldDB" id="A0A2A2G7D9"/>
<dbReference type="PANTHER" id="PTHR38471:SF2">
    <property type="entry name" value="FOUR HELIX BUNDLE PROTEIN"/>
    <property type="match status" value="1"/>
</dbReference>
<reference evidence="1 2" key="1">
    <citation type="submission" date="2017-08" db="EMBL/GenBank/DDBJ databases">
        <title>Aliifodinibius alkalisoli sp. nov., isolated from saline alkaline soil.</title>
        <authorList>
            <person name="Liu D."/>
            <person name="Zhang G."/>
        </authorList>
    </citation>
    <scope>NUCLEOTIDE SEQUENCE [LARGE SCALE GENOMIC DNA]</scope>
    <source>
        <strain evidence="1 2">WN023</strain>
    </source>
</reference>
<dbReference type="RefSeq" id="WP_095607135.1">
    <property type="nucleotide sequence ID" value="NZ_NSKE01000009.1"/>
</dbReference>
<gene>
    <name evidence="1" type="ORF">CK503_12345</name>
</gene>
<accession>A0A2A2G7D9</accession>
<dbReference type="CDD" id="cd16377">
    <property type="entry name" value="23S_rRNA_IVP_like"/>
    <property type="match status" value="1"/>
</dbReference>
<name>A0A2A2G7D9_9BACT</name>
<evidence type="ECO:0000313" key="2">
    <source>
        <dbReference type="Proteomes" id="UP000218831"/>
    </source>
</evidence>
<protein>
    <submittedName>
        <fullName evidence="1">Four helix bundle protein</fullName>
    </submittedName>
</protein>
<dbReference type="OrthoDB" id="5515766at2"/>
<comment type="caution">
    <text evidence="1">The sequence shown here is derived from an EMBL/GenBank/DDBJ whole genome shotgun (WGS) entry which is preliminary data.</text>
</comment>
<dbReference type="InterPro" id="IPR036583">
    <property type="entry name" value="23S_rRNA_IVS_sf"/>
</dbReference>
<dbReference type="PANTHER" id="PTHR38471">
    <property type="entry name" value="FOUR HELIX BUNDLE PROTEIN"/>
    <property type="match status" value="1"/>
</dbReference>
<dbReference type="Proteomes" id="UP000218831">
    <property type="component" value="Unassembled WGS sequence"/>
</dbReference>